<reference evidence="1 2" key="1">
    <citation type="journal article" date="2018" name="Nat. Ecol. Evol.">
        <title>Pezizomycetes genomes reveal the molecular basis of ectomycorrhizal truffle lifestyle.</title>
        <authorList>
            <person name="Murat C."/>
            <person name="Payen T."/>
            <person name="Noel B."/>
            <person name="Kuo A."/>
            <person name="Morin E."/>
            <person name="Chen J."/>
            <person name="Kohler A."/>
            <person name="Krizsan K."/>
            <person name="Balestrini R."/>
            <person name="Da Silva C."/>
            <person name="Montanini B."/>
            <person name="Hainaut M."/>
            <person name="Levati E."/>
            <person name="Barry K.W."/>
            <person name="Belfiori B."/>
            <person name="Cichocki N."/>
            <person name="Clum A."/>
            <person name="Dockter R.B."/>
            <person name="Fauchery L."/>
            <person name="Guy J."/>
            <person name="Iotti M."/>
            <person name="Le Tacon F."/>
            <person name="Lindquist E.A."/>
            <person name="Lipzen A."/>
            <person name="Malagnac F."/>
            <person name="Mello A."/>
            <person name="Molinier V."/>
            <person name="Miyauchi S."/>
            <person name="Poulain J."/>
            <person name="Riccioni C."/>
            <person name="Rubini A."/>
            <person name="Sitrit Y."/>
            <person name="Splivallo R."/>
            <person name="Traeger S."/>
            <person name="Wang M."/>
            <person name="Zifcakova L."/>
            <person name="Wipf D."/>
            <person name="Zambonelli A."/>
            <person name="Paolocci F."/>
            <person name="Nowrousian M."/>
            <person name="Ottonello S."/>
            <person name="Baldrian P."/>
            <person name="Spatafora J.W."/>
            <person name="Henrissat B."/>
            <person name="Nagy L.G."/>
            <person name="Aury J.M."/>
            <person name="Wincker P."/>
            <person name="Grigoriev I.V."/>
            <person name="Bonfante P."/>
            <person name="Martin F.M."/>
        </authorList>
    </citation>
    <scope>NUCLEOTIDE SEQUENCE [LARGE SCALE GENOMIC DNA]</scope>
    <source>
        <strain evidence="1 2">CCBAS932</strain>
    </source>
</reference>
<protein>
    <submittedName>
        <fullName evidence="1">Uncharacterized protein</fullName>
    </submittedName>
</protein>
<keyword evidence="2" id="KW-1185">Reference proteome</keyword>
<evidence type="ECO:0000313" key="2">
    <source>
        <dbReference type="Proteomes" id="UP000277580"/>
    </source>
</evidence>
<dbReference type="AlphaFoldDB" id="A0A3N4LGY2"/>
<dbReference type="InParanoid" id="A0A3N4LGY2"/>
<dbReference type="OrthoDB" id="10485080at2759"/>
<evidence type="ECO:0000313" key="1">
    <source>
        <dbReference type="EMBL" id="RPB17215.1"/>
    </source>
</evidence>
<name>A0A3N4LGY2_9PEZI</name>
<organism evidence="1 2">
    <name type="scientific">Morchella conica CCBAS932</name>
    <dbReference type="NCBI Taxonomy" id="1392247"/>
    <lineage>
        <taxon>Eukaryota</taxon>
        <taxon>Fungi</taxon>
        <taxon>Dikarya</taxon>
        <taxon>Ascomycota</taxon>
        <taxon>Pezizomycotina</taxon>
        <taxon>Pezizomycetes</taxon>
        <taxon>Pezizales</taxon>
        <taxon>Morchellaceae</taxon>
        <taxon>Morchella</taxon>
    </lineage>
</organism>
<feature type="non-terminal residue" evidence="1">
    <location>
        <position position="1"/>
    </location>
</feature>
<gene>
    <name evidence="1" type="ORF">P167DRAFT_586331</name>
</gene>
<proteinExistence type="predicted"/>
<sequence>PVYKAVVPPTSLPSSLLSFLPNHHPSIDHKTIISISTQKTQISTTMALSTTSQGIWHQELIDGKQVWHFYPSHAMTLRPNAGAVAATTIEAPPPVTSTDKIIVHPPGQFPAGAGGSGGGGPQLTYNVYNTYNYPVAQQQQEAKKEEVKAVEAKKQEGILITEEEIKMDALLHEQAEALRMRRHLQTVDYGVGDVYGRRWVGR</sequence>
<accession>A0A3N4LGY2</accession>
<dbReference type="EMBL" id="ML119106">
    <property type="protein sequence ID" value="RPB17215.1"/>
    <property type="molecule type" value="Genomic_DNA"/>
</dbReference>
<dbReference type="Proteomes" id="UP000277580">
    <property type="component" value="Unassembled WGS sequence"/>
</dbReference>